<dbReference type="Pfam" id="PF08680">
    <property type="entry name" value="DUF1779"/>
    <property type="match status" value="1"/>
</dbReference>
<dbReference type="Gene3D" id="3.30.2030.10">
    <property type="entry name" value="YwmB-like"/>
    <property type="match status" value="1"/>
</dbReference>
<gene>
    <name evidence="2" type="ORF">DCC39_08790</name>
</gene>
<dbReference type="Proteomes" id="UP000245998">
    <property type="component" value="Unassembled WGS sequence"/>
</dbReference>
<dbReference type="InterPro" id="IPR014794">
    <property type="entry name" value="DUF1779"/>
</dbReference>
<dbReference type="SUPFAM" id="SSF143842">
    <property type="entry name" value="YwmB-like"/>
    <property type="match status" value="1"/>
</dbReference>
<evidence type="ECO:0008006" key="4">
    <source>
        <dbReference type="Google" id="ProtNLM"/>
    </source>
</evidence>
<protein>
    <recommendedName>
        <fullName evidence="4">TATA-box binding protein</fullName>
    </recommendedName>
</protein>
<evidence type="ECO:0000256" key="1">
    <source>
        <dbReference type="SAM" id="Phobius"/>
    </source>
</evidence>
<proteinExistence type="predicted"/>
<comment type="caution">
    <text evidence="2">The sequence shown here is derived from an EMBL/GenBank/DDBJ whole genome shotgun (WGS) entry which is preliminary data.</text>
</comment>
<keyword evidence="1" id="KW-1133">Transmembrane helix</keyword>
<keyword evidence="3" id="KW-1185">Reference proteome</keyword>
<organism evidence="2 3">
    <name type="scientific">Pueribacillus theae</name>
    <dbReference type="NCBI Taxonomy" id="2171751"/>
    <lineage>
        <taxon>Bacteria</taxon>
        <taxon>Bacillati</taxon>
        <taxon>Bacillota</taxon>
        <taxon>Bacilli</taxon>
        <taxon>Bacillales</taxon>
        <taxon>Bacillaceae</taxon>
        <taxon>Pueribacillus</taxon>
    </lineage>
</organism>
<feature type="transmembrane region" description="Helical" evidence="1">
    <location>
        <begin position="21"/>
        <end position="39"/>
    </location>
</feature>
<name>A0A2U1K4G1_9BACI</name>
<accession>A0A2U1K4G1</accession>
<dbReference type="Gene3D" id="3.30.360.40">
    <property type="entry name" value="YwmB-like"/>
    <property type="match status" value="1"/>
</dbReference>
<sequence>MFILFLSKLMNKERKCFTVKKIGLISLVLFIIAMVHHTYKTDAKHMNPLDDMAKAMDELKIEMTGWTMTAKENSGFESDWKGYKSRVDKLHNKTLDFTWGKPEYKGETIIVKGTKKSKDGNITETLTISTHRLDEHYYSVLSYSMTGKRWSEKVKNDAFSLFSTRTSELFSSNPSFFSCISGKINDTMVIALSKRAEQIIHKFDADFVEGIHEETFVSLSAYTELWQTSLETKEKKMNLQIALRNKGKNTPVEVLIGTPILLNEY</sequence>
<keyword evidence="1" id="KW-0812">Transmembrane</keyword>
<reference evidence="2 3" key="1">
    <citation type="submission" date="2018-04" db="EMBL/GenBank/DDBJ databases">
        <title>Camelliibacillus theae gen. nov., sp. nov., isolated from Pu'er tea.</title>
        <authorList>
            <person name="Niu L."/>
        </authorList>
    </citation>
    <scope>NUCLEOTIDE SEQUENCE [LARGE SCALE GENOMIC DNA]</scope>
    <source>
        <strain evidence="2 3">T8</strain>
    </source>
</reference>
<dbReference type="EMBL" id="QCZG01000015">
    <property type="protein sequence ID" value="PWA11873.1"/>
    <property type="molecule type" value="Genomic_DNA"/>
</dbReference>
<dbReference type="InterPro" id="IPR036209">
    <property type="entry name" value="YwmB-like_sf"/>
</dbReference>
<evidence type="ECO:0000313" key="2">
    <source>
        <dbReference type="EMBL" id="PWA11873.1"/>
    </source>
</evidence>
<keyword evidence="1" id="KW-0472">Membrane</keyword>
<evidence type="ECO:0000313" key="3">
    <source>
        <dbReference type="Proteomes" id="UP000245998"/>
    </source>
</evidence>
<dbReference type="AlphaFoldDB" id="A0A2U1K4G1"/>
<dbReference type="OrthoDB" id="2374820at2"/>